<dbReference type="PROSITE" id="PS50303">
    <property type="entry name" value="PUM_HD"/>
    <property type="match status" value="1"/>
</dbReference>
<feature type="compositionally biased region" description="Polar residues" evidence="5">
    <location>
        <begin position="804"/>
        <end position="814"/>
    </location>
</feature>
<dbReference type="EMBL" id="LSRQ01005999">
    <property type="protein sequence ID" value="OAY66716.1"/>
    <property type="molecule type" value="Genomic_DNA"/>
</dbReference>
<feature type="region of interest" description="Disordered" evidence="5">
    <location>
        <begin position="1"/>
        <end position="109"/>
    </location>
</feature>
<dbReference type="Gene3D" id="1.25.10.10">
    <property type="entry name" value="Leucine-rich Repeat Variant"/>
    <property type="match status" value="2"/>
</dbReference>
<evidence type="ECO:0000256" key="2">
    <source>
        <dbReference type="ARBA" id="ARBA00022845"/>
    </source>
</evidence>
<accession>A0A199UPZ4</accession>
<feature type="compositionally biased region" description="Basic residues" evidence="5">
    <location>
        <begin position="54"/>
        <end position="73"/>
    </location>
</feature>
<dbReference type="InterPro" id="IPR016024">
    <property type="entry name" value="ARM-type_fold"/>
</dbReference>
<dbReference type="GO" id="GO:0030686">
    <property type="term" value="C:90S preribosome"/>
    <property type="evidence" value="ECO:0007669"/>
    <property type="project" value="TreeGrafter"/>
</dbReference>
<dbReference type="InterPro" id="IPR040000">
    <property type="entry name" value="NOP9"/>
</dbReference>
<feature type="repeat" description="Pumilio" evidence="4">
    <location>
        <begin position="402"/>
        <end position="438"/>
    </location>
</feature>
<feature type="region of interest" description="Disordered" evidence="5">
    <location>
        <begin position="670"/>
        <end position="715"/>
    </location>
</feature>
<keyword evidence="1" id="KW-0677">Repeat</keyword>
<dbReference type="GO" id="GO:0000447">
    <property type="term" value="P:endonucleolytic cleavage in ITS1 to separate SSU-rRNA from 5.8S rRNA and LSU-rRNA from tricistronic rRNA transcript (SSU-rRNA, 5.8S rRNA, LSU-rRNA)"/>
    <property type="evidence" value="ECO:0007669"/>
    <property type="project" value="TreeGrafter"/>
</dbReference>
<dbReference type="InterPro" id="IPR011989">
    <property type="entry name" value="ARM-like"/>
</dbReference>
<evidence type="ECO:0000256" key="1">
    <source>
        <dbReference type="ARBA" id="ARBA00022737"/>
    </source>
</evidence>
<dbReference type="PANTHER" id="PTHR13102:SF0">
    <property type="entry name" value="NUCLEOLAR PROTEIN 9"/>
    <property type="match status" value="1"/>
</dbReference>
<evidence type="ECO:0000313" key="8">
    <source>
        <dbReference type="Proteomes" id="UP000092600"/>
    </source>
</evidence>
<evidence type="ECO:0000256" key="4">
    <source>
        <dbReference type="PROSITE-ProRule" id="PRU00317"/>
    </source>
</evidence>
<gene>
    <name evidence="7" type="ORF">ACMD2_02124</name>
</gene>
<dbReference type="Pfam" id="PF22493">
    <property type="entry name" value="PUF_NOP9"/>
    <property type="match status" value="1"/>
</dbReference>
<feature type="compositionally biased region" description="Basic residues" evidence="5">
    <location>
        <begin position="30"/>
        <end position="39"/>
    </location>
</feature>
<evidence type="ECO:0000259" key="6">
    <source>
        <dbReference type="PROSITE" id="PS50303"/>
    </source>
</evidence>
<dbReference type="GO" id="GO:0006417">
    <property type="term" value="P:regulation of translation"/>
    <property type="evidence" value="ECO:0007669"/>
    <property type="project" value="UniProtKB-KW"/>
</dbReference>
<evidence type="ECO:0000313" key="7">
    <source>
        <dbReference type="EMBL" id="OAY66716.1"/>
    </source>
</evidence>
<dbReference type="InterPro" id="IPR033133">
    <property type="entry name" value="PUM-HD"/>
</dbReference>
<feature type="region of interest" description="Disordered" evidence="5">
    <location>
        <begin position="738"/>
        <end position="782"/>
    </location>
</feature>
<feature type="compositionally biased region" description="Low complexity" evidence="5">
    <location>
        <begin position="80"/>
        <end position="97"/>
    </location>
</feature>
<keyword evidence="3" id="KW-0539">Nucleus</keyword>
<dbReference type="AlphaFoldDB" id="A0A199UPZ4"/>
<evidence type="ECO:0000256" key="3">
    <source>
        <dbReference type="ARBA" id="ARBA00023242"/>
    </source>
</evidence>
<evidence type="ECO:0000256" key="5">
    <source>
        <dbReference type="SAM" id="MobiDB-lite"/>
    </source>
</evidence>
<proteinExistence type="predicted"/>
<dbReference type="GO" id="GO:0003723">
    <property type="term" value="F:RNA binding"/>
    <property type="evidence" value="ECO:0007669"/>
    <property type="project" value="InterPro"/>
</dbReference>
<sequence length="825" mass="91482">MVCVGSKTIKRKELKPSSSDTGDEEDTSKRRGRKKGKDKKPREGHSRLPEGSSSKKRQNRKIKEKNLGKRPHDRVKNDPSEGSSKSGNGKNLKSSKNFEPSKPVQSILRKRVDPETAKYFSEIANLFESNAIDLEDRATICGNALEETRGKELELATDIVISRTLQNLLEGCELDQLCGFLHNCAEVFATIAMDKFGSHVIETALRSLAKHQDEQSYCYIEETLHLMCQVVAADAANVMQSRYGSHVLRSLLCLCKGVPLDSLEEYHTTKPSAVLSERLNPAKSVDKNPGRLENGFIDTFKFLVRETLNHAKDEISALRADKYSSFVLQTALKLSVGNDQELIHAISILLGGHEENVSQEKLIDSERKQEIMVLLGDPASSHLLEVIIEVAPETLYAELLTEVFKGSLFEISSHPYGNFVVQALIASARTSDHINLISEELCPKLKELLELGKPGVVASILAACQRLQVNGRECCEALAAAVNSDPESPSHVVSHILFLESYFRDKADWEWPPSGKMNVLGCLMLQTIFKYPNQYIRPYIASITSMDDAHIFQTAKDAGGSRVLEAFLSSAASTKLKLKVIAKLRGHYGELALNPSSSFTIEKCFSASNVSLKETMAEELVAVQAELSKTKHGPYILKKLDIDGFARRPEQWKKSQSSKEAAYREFQATFGSKNEHGSNEQPPESSQKSSNRRKRKEKASDDTDHGDNLANGMSSLHSEFPGLAISMAKLGFPMDKQSTKKRKFAKETAGEEADGKKKFIRSGGSNTSFLRESGKRKSSGTELADLACKSTLTSTDVRKLFKPSTKNENYQSQGARVPFLKKQKR</sequence>
<dbReference type="GO" id="GO:0030688">
    <property type="term" value="C:preribosome, small subunit precursor"/>
    <property type="evidence" value="ECO:0007669"/>
    <property type="project" value="TreeGrafter"/>
</dbReference>
<comment type="caution">
    <text evidence="7">The sequence shown here is derived from an EMBL/GenBank/DDBJ whole genome shotgun (WGS) entry which is preliminary data.</text>
</comment>
<name>A0A199UPZ4_ANACO</name>
<keyword evidence="2" id="KW-0810">Translation regulation</keyword>
<dbReference type="PANTHER" id="PTHR13102">
    <property type="entry name" value="NUCLEOLAR PROTEIN 9"/>
    <property type="match status" value="1"/>
</dbReference>
<dbReference type="GO" id="GO:0005730">
    <property type="term" value="C:nucleolus"/>
    <property type="evidence" value="ECO:0007669"/>
    <property type="project" value="TreeGrafter"/>
</dbReference>
<dbReference type="GO" id="GO:0000472">
    <property type="term" value="P:endonucleolytic cleavage to generate mature 5'-end of SSU-rRNA from (SSU-rRNA, 5.8S rRNA, LSU-rRNA)"/>
    <property type="evidence" value="ECO:0007669"/>
    <property type="project" value="TreeGrafter"/>
</dbReference>
<protein>
    <submittedName>
        <fullName evidence="7">Pumilio</fullName>
    </submittedName>
</protein>
<dbReference type="PROSITE" id="PS50302">
    <property type="entry name" value="PUM"/>
    <property type="match status" value="1"/>
</dbReference>
<feature type="domain" description="PUM-HD" evidence="6">
    <location>
        <begin position="81"/>
        <end position="468"/>
    </location>
</feature>
<dbReference type="SUPFAM" id="SSF48371">
    <property type="entry name" value="ARM repeat"/>
    <property type="match status" value="2"/>
</dbReference>
<dbReference type="Proteomes" id="UP000092600">
    <property type="component" value="Unassembled WGS sequence"/>
</dbReference>
<dbReference type="InterPro" id="IPR001313">
    <property type="entry name" value="Pumilio_RNA-bd_rpt"/>
</dbReference>
<feature type="region of interest" description="Disordered" evidence="5">
    <location>
        <begin position="803"/>
        <end position="825"/>
    </location>
</feature>
<dbReference type="STRING" id="4615.A0A199UPZ4"/>
<dbReference type="GO" id="GO:0000056">
    <property type="term" value="P:ribosomal small subunit export from nucleus"/>
    <property type="evidence" value="ECO:0007669"/>
    <property type="project" value="TreeGrafter"/>
</dbReference>
<reference evidence="7 8" key="1">
    <citation type="journal article" date="2016" name="DNA Res.">
        <title>The draft genome of MD-2 pineapple using hybrid error correction of long reads.</title>
        <authorList>
            <person name="Redwan R.M."/>
            <person name="Saidin A."/>
            <person name="Kumar S.V."/>
        </authorList>
    </citation>
    <scope>NUCLEOTIDE SEQUENCE [LARGE SCALE GENOMIC DNA]</scope>
    <source>
        <strain evidence="8">cv. MD2</strain>
        <tissue evidence="7">Leaf</tissue>
    </source>
</reference>
<dbReference type="GO" id="GO:0000480">
    <property type="term" value="P:endonucleolytic cleavage in 5'-ETS of tricistronic rRNA transcript (SSU-rRNA, 5.8S rRNA, LSU-rRNA)"/>
    <property type="evidence" value="ECO:0007669"/>
    <property type="project" value="TreeGrafter"/>
</dbReference>
<feature type="compositionally biased region" description="Basic and acidic residues" evidence="5">
    <location>
        <begin position="745"/>
        <end position="757"/>
    </location>
</feature>
<dbReference type="SMART" id="SM00025">
    <property type="entry name" value="Pumilio"/>
    <property type="match status" value="6"/>
</dbReference>
<feature type="compositionally biased region" description="Basic and acidic residues" evidence="5">
    <location>
        <begin position="698"/>
        <end position="707"/>
    </location>
</feature>
<organism evidence="7 8">
    <name type="scientific">Ananas comosus</name>
    <name type="common">Pineapple</name>
    <name type="synonym">Ananas ananas</name>
    <dbReference type="NCBI Taxonomy" id="4615"/>
    <lineage>
        <taxon>Eukaryota</taxon>
        <taxon>Viridiplantae</taxon>
        <taxon>Streptophyta</taxon>
        <taxon>Embryophyta</taxon>
        <taxon>Tracheophyta</taxon>
        <taxon>Spermatophyta</taxon>
        <taxon>Magnoliopsida</taxon>
        <taxon>Liliopsida</taxon>
        <taxon>Poales</taxon>
        <taxon>Bromeliaceae</taxon>
        <taxon>Bromelioideae</taxon>
        <taxon>Ananas</taxon>
    </lineage>
</organism>